<dbReference type="InterPro" id="IPR050155">
    <property type="entry name" value="HAD-like_hydrolase_sf"/>
</dbReference>
<keyword evidence="1" id="KW-0378">Hydrolase</keyword>
<dbReference type="Gene3D" id="1.10.150.240">
    <property type="entry name" value="Putative phosphatase, domain 2"/>
    <property type="match status" value="1"/>
</dbReference>
<evidence type="ECO:0000313" key="1">
    <source>
        <dbReference type="EMBL" id="MFC0862234.1"/>
    </source>
</evidence>
<dbReference type="EMBL" id="JBHMQT010000011">
    <property type="protein sequence ID" value="MFC0862234.1"/>
    <property type="molecule type" value="Genomic_DNA"/>
</dbReference>
<dbReference type="SUPFAM" id="SSF56784">
    <property type="entry name" value="HAD-like"/>
    <property type="match status" value="1"/>
</dbReference>
<name>A0ABV6U1A4_9ACTN</name>
<dbReference type="PANTHER" id="PTHR43434">
    <property type="entry name" value="PHOSPHOGLYCOLATE PHOSPHATASE"/>
    <property type="match status" value="1"/>
</dbReference>
<dbReference type="InterPro" id="IPR023198">
    <property type="entry name" value="PGP-like_dom2"/>
</dbReference>
<sequence length="233" mass="25005">MSAEKTLVLWDIDHTLITTGSLSRDIYADAFQTATGQVLRQVANMAGRTERAIATDTLRMHHIEVSDQLLATFGLALAETFPTYEAAIKEHGRVLDGAREALAALAGRTDVVQSVLTGNIEPVAIGKLKAFELDHFVDFEVGAYGMDHEERPELVRPAQERATRKYGQPFTSANTVLIGDTPNDILAGHVGGARVVAVATGTYDAATLREAGADAVLHDLADTPAVVRSILDE</sequence>
<reference evidence="1 2" key="1">
    <citation type="submission" date="2024-09" db="EMBL/GenBank/DDBJ databases">
        <authorList>
            <person name="Sun Q."/>
            <person name="Mori K."/>
        </authorList>
    </citation>
    <scope>NUCLEOTIDE SEQUENCE [LARGE SCALE GENOMIC DNA]</scope>
    <source>
        <strain evidence="1 2">TBRC 1851</strain>
    </source>
</reference>
<dbReference type="PANTHER" id="PTHR43434:SF1">
    <property type="entry name" value="PHOSPHOGLYCOLATE PHOSPHATASE"/>
    <property type="match status" value="1"/>
</dbReference>
<dbReference type="SFLD" id="SFLDS00003">
    <property type="entry name" value="Haloacid_Dehalogenase"/>
    <property type="match status" value="1"/>
</dbReference>
<dbReference type="SFLD" id="SFLDG01129">
    <property type="entry name" value="C1.5:_HAD__Beta-PGM__Phosphata"/>
    <property type="match status" value="1"/>
</dbReference>
<organism evidence="1 2">
    <name type="scientific">Sphaerimonospora cavernae</name>
    <dbReference type="NCBI Taxonomy" id="1740611"/>
    <lineage>
        <taxon>Bacteria</taxon>
        <taxon>Bacillati</taxon>
        <taxon>Actinomycetota</taxon>
        <taxon>Actinomycetes</taxon>
        <taxon>Streptosporangiales</taxon>
        <taxon>Streptosporangiaceae</taxon>
        <taxon>Sphaerimonospora</taxon>
    </lineage>
</organism>
<protein>
    <submittedName>
        <fullName evidence="1">HAD family hydrolase</fullName>
    </submittedName>
</protein>
<accession>A0ABV6U1A4</accession>
<dbReference type="GO" id="GO:0016787">
    <property type="term" value="F:hydrolase activity"/>
    <property type="evidence" value="ECO:0007669"/>
    <property type="project" value="UniProtKB-KW"/>
</dbReference>
<gene>
    <name evidence="1" type="ORF">ACFHYQ_07985</name>
</gene>
<dbReference type="Gene3D" id="3.40.50.1000">
    <property type="entry name" value="HAD superfamily/HAD-like"/>
    <property type="match status" value="1"/>
</dbReference>
<proteinExistence type="predicted"/>
<dbReference type="InterPro" id="IPR041492">
    <property type="entry name" value="HAD_2"/>
</dbReference>
<evidence type="ECO:0000313" key="2">
    <source>
        <dbReference type="Proteomes" id="UP001589870"/>
    </source>
</evidence>
<dbReference type="InterPro" id="IPR036412">
    <property type="entry name" value="HAD-like_sf"/>
</dbReference>
<dbReference type="Proteomes" id="UP001589870">
    <property type="component" value="Unassembled WGS sequence"/>
</dbReference>
<keyword evidence="2" id="KW-1185">Reference proteome</keyword>
<comment type="caution">
    <text evidence="1">The sequence shown here is derived from an EMBL/GenBank/DDBJ whole genome shotgun (WGS) entry which is preliminary data.</text>
</comment>
<dbReference type="RefSeq" id="WP_394300444.1">
    <property type="nucleotide sequence ID" value="NZ_JBHMQT010000011.1"/>
</dbReference>
<dbReference type="InterPro" id="IPR023214">
    <property type="entry name" value="HAD_sf"/>
</dbReference>
<dbReference type="Pfam" id="PF13419">
    <property type="entry name" value="HAD_2"/>
    <property type="match status" value="1"/>
</dbReference>